<proteinExistence type="predicted"/>
<dbReference type="OrthoDB" id="14535at2759"/>
<evidence type="ECO:0000313" key="1">
    <source>
        <dbReference type="EMBL" id="KAA8900678.1"/>
    </source>
</evidence>
<dbReference type="Proteomes" id="UP000761534">
    <property type="component" value="Unassembled WGS sequence"/>
</dbReference>
<comment type="caution">
    <text evidence="1">The sequence shown here is derived from an EMBL/GenBank/DDBJ whole genome shotgun (WGS) entry which is preliminary data.</text>
</comment>
<name>A0A642UM98_9ASCO</name>
<dbReference type="VEuPathDB" id="FungiDB:TRICI_006179"/>
<gene>
    <name evidence="1" type="ORF">TRICI_006179</name>
</gene>
<sequence>MVTQATAFAQTTKFVQDVGVLNVLHAKGQMEFQETINFWKQQPHVYKFFADEERTIEKKQSNDFIDKFLHGTA</sequence>
<organism evidence="1 2">
    <name type="scientific">Trichomonascus ciferrii</name>
    <dbReference type="NCBI Taxonomy" id="44093"/>
    <lineage>
        <taxon>Eukaryota</taxon>
        <taxon>Fungi</taxon>
        <taxon>Dikarya</taxon>
        <taxon>Ascomycota</taxon>
        <taxon>Saccharomycotina</taxon>
        <taxon>Dipodascomycetes</taxon>
        <taxon>Dipodascales</taxon>
        <taxon>Trichomonascaceae</taxon>
        <taxon>Trichomonascus</taxon>
        <taxon>Trichomonascus ciferrii complex</taxon>
    </lineage>
</organism>
<protein>
    <submittedName>
        <fullName evidence="1">Uncharacterized protein</fullName>
    </submittedName>
</protein>
<keyword evidence="2" id="KW-1185">Reference proteome</keyword>
<dbReference type="AlphaFoldDB" id="A0A642UM98"/>
<dbReference type="EMBL" id="SWFS01000496">
    <property type="protein sequence ID" value="KAA8900678.1"/>
    <property type="molecule type" value="Genomic_DNA"/>
</dbReference>
<accession>A0A642UM98</accession>
<reference evidence="1" key="1">
    <citation type="journal article" date="2019" name="G3 (Bethesda)">
        <title>Genome Assemblies of Two Rare Opportunistic Yeast Pathogens: Diutina rugosa (syn. Candida rugosa) and Trichomonascus ciferrii (syn. Candida ciferrii).</title>
        <authorList>
            <person name="Mixao V."/>
            <person name="Saus E."/>
            <person name="Hansen A.P."/>
            <person name="Lass-Florl C."/>
            <person name="Gabaldon T."/>
        </authorList>
    </citation>
    <scope>NUCLEOTIDE SEQUENCE</scope>
    <source>
        <strain evidence="1">CBS 4856</strain>
    </source>
</reference>
<evidence type="ECO:0000313" key="2">
    <source>
        <dbReference type="Proteomes" id="UP000761534"/>
    </source>
</evidence>